<dbReference type="InterPro" id="IPR024618">
    <property type="entry name" value="DUF3857"/>
</dbReference>
<evidence type="ECO:0000259" key="2">
    <source>
        <dbReference type="Pfam" id="PF12969"/>
    </source>
</evidence>
<evidence type="ECO:0000313" key="4">
    <source>
        <dbReference type="Proteomes" id="UP000664303"/>
    </source>
</evidence>
<feature type="chain" id="PRO_5036729653" evidence="1">
    <location>
        <begin position="23"/>
        <end position="640"/>
    </location>
</feature>
<protein>
    <submittedName>
        <fullName evidence="3">DUF3857 domain-containing protein</fullName>
    </submittedName>
</protein>
<proteinExistence type="predicted"/>
<keyword evidence="1" id="KW-0732">Signal</keyword>
<dbReference type="Gene3D" id="3.10.620.30">
    <property type="match status" value="1"/>
</dbReference>
<evidence type="ECO:0000256" key="1">
    <source>
        <dbReference type="SAM" id="SignalP"/>
    </source>
</evidence>
<dbReference type="EMBL" id="JAFKCZ010000006">
    <property type="protein sequence ID" value="MBN7796854.1"/>
    <property type="molecule type" value="Genomic_DNA"/>
</dbReference>
<dbReference type="Pfam" id="PF12969">
    <property type="entry name" value="DUF3857"/>
    <property type="match status" value="1"/>
</dbReference>
<keyword evidence="4" id="KW-1185">Reference proteome</keyword>
<evidence type="ECO:0000313" key="3">
    <source>
        <dbReference type="EMBL" id="MBN7796854.1"/>
    </source>
</evidence>
<dbReference type="InterPro" id="IPR038765">
    <property type="entry name" value="Papain-like_cys_pep_sf"/>
</dbReference>
<feature type="signal peptide" evidence="1">
    <location>
        <begin position="1"/>
        <end position="22"/>
    </location>
</feature>
<dbReference type="RefSeq" id="WP_206560296.1">
    <property type="nucleotide sequence ID" value="NZ_JAFKCZ010000006.1"/>
</dbReference>
<dbReference type="SUPFAM" id="SSF54001">
    <property type="entry name" value="Cysteine proteinases"/>
    <property type="match status" value="1"/>
</dbReference>
<comment type="caution">
    <text evidence="3">The sequence shown here is derived from an EMBL/GenBank/DDBJ whole genome shotgun (WGS) entry which is preliminary data.</text>
</comment>
<reference evidence="3" key="1">
    <citation type="submission" date="2021-02" db="EMBL/GenBank/DDBJ databases">
        <title>PHA producing bacteria isolated from coastal sediment in Guangdong, Shenzhen.</title>
        <authorList>
            <person name="Zheng W."/>
            <person name="Yu S."/>
            <person name="Huang Y."/>
        </authorList>
    </citation>
    <scope>NUCLEOTIDE SEQUENCE</scope>
    <source>
        <strain evidence="3">TN14-10</strain>
    </source>
</reference>
<dbReference type="AlphaFoldDB" id="A0A939DF05"/>
<organism evidence="3 4">
    <name type="scientific">Parahaliea mediterranea</name>
    <dbReference type="NCBI Taxonomy" id="651086"/>
    <lineage>
        <taxon>Bacteria</taxon>
        <taxon>Pseudomonadati</taxon>
        <taxon>Pseudomonadota</taxon>
        <taxon>Gammaproteobacteria</taxon>
        <taxon>Cellvibrionales</taxon>
        <taxon>Halieaceae</taxon>
        <taxon>Parahaliea</taxon>
    </lineage>
</organism>
<accession>A0A939DF05</accession>
<gene>
    <name evidence="3" type="ORF">JYP50_09640</name>
</gene>
<name>A0A939DF05_9GAMM</name>
<dbReference type="Proteomes" id="UP000664303">
    <property type="component" value="Unassembled WGS sequence"/>
</dbReference>
<dbReference type="Gene3D" id="2.60.40.3140">
    <property type="match status" value="1"/>
</dbReference>
<feature type="domain" description="DUF3857" evidence="2">
    <location>
        <begin position="81"/>
        <end position="191"/>
    </location>
</feature>
<sequence length="640" mass="71459">MRNLRVALAILCLTGLGNPSVAEISWSLGGASDLIASARVAQVALGSDRPENLIQLLHRVEINIGEDVVIERIALAYYYPTAEAVQQFGSDSVSWDHKRENLRFLEVATVLPDGTRIDFNPDSANVNDTDSYNTFSDTKSVVLHPPGLVAGAMNVLVYEREMPAERPYHYSVPIQSSVEKRAFNLEVSWAAKAPAWEFPEKLLNCDNSGKRLTCSALDLPKVGFDDTDHVLDVMPEFIVATSVSWDHVVETMLENIARASRMTGVGYERALNEIKESDSPLAAAFELVSRGIRYASFSTGAHTHLPHGLEETLHNRFGDCKDKSTLLLAFLKALGYDAYAALVATDRTVPGKLGIASLGYFNHIVVCVQDKQGEFCLDPTDIYTDSGTTSDWIQGKVRLKLLPDARPDTVPASMYRWRADFISNLVFLSNGGQTEDLTRRYFGEYAAWSRSELSGLDSKERLSWLSQEYSDTVATPIRQDFRVDRLHFLEAVVEIGSTSEFAPMLDVTEPLNYTDYASWIRSFARSLYADNRYRGFEFEGVRLSSEYHFDFDGHWAQPELGPEVELVSNYGSIRRDWDFLEGKVVVKTLLNMPKQYINLEQVGEFNRFLDLVIQETMIRIWAKPIGGGGSSETGASSAAE</sequence>